<comment type="function">
    <text evidence="6">An essential GTPase that binds both GDP and GTP, with rapid nucleotide exchange. Plays a role in 16S rRNA processing and 30S ribosomal subunit biogenesis and possibly also in cell cycle regulation and energy metabolism.</text>
</comment>
<evidence type="ECO:0000256" key="7">
    <source>
        <dbReference type="PROSITE-ProRule" id="PRU01050"/>
    </source>
</evidence>
<dbReference type="GO" id="GO:0005525">
    <property type="term" value="F:GTP binding"/>
    <property type="evidence" value="ECO:0007669"/>
    <property type="project" value="UniProtKB-UniRule"/>
</dbReference>
<evidence type="ECO:0000313" key="11">
    <source>
        <dbReference type="EMBL" id="AXV07774.1"/>
    </source>
</evidence>
<keyword evidence="4 6" id="KW-0694">RNA-binding</keyword>
<protein>
    <recommendedName>
        <fullName evidence="2 6">GTPase Era</fullName>
    </recommendedName>
</protein>
<feature type="binding site" evidence="6">
    <location>
        <begin position="124"/>
        <end position="127"/>
    </location>
    <ligand>
        <name>GTP</name>
        <dbReference type="ChEBI" id="CHEBI:37565"/>
    </ligand>
</feature>
<keyword evidence="5 6" id="KW-0342">GTP-binding</keyword>
<feature type="region of interest" description="G1" evidence="7">
    <location>
        <begin position="15"/>
        <end position="22"/>
    </location>
</feature>
<gene>
    <name evidence="6" type="primary">era</name>
    <name evidence="11" type="ORF">DVS28_a3098</name>
</gene>
<dbReference type="NCBIfam" id="TIGR00436">
    <property type="entry name" value="era"/>
    <property type="match status" value="1"/>
</dbReference>
<dbReference type="Pfam" id="PF07650">
    <property type="entry name" value="KH_2"/>
    <property type="match status" value="1"/>
</dbReference>
<name>A0A346XZX7_9ACTN</name>
<dbReference type="CDD" id="cd04163">
    <property type="entry name" value="Era"/>
    <property type="match status" value="1"/>
</dbReference>
<feature type="region of interest" description="G2" evidence="7">
    <location>
        <begin position="41"/>
        <end position="45"/>
    </location>
</feature>
<accession>A0A346XZX7</accession>
<dbReference type="CDD" id="cd22534">
    <property type="entry name" value="KH-II_Era"/>
    <property type="match status" value="1"/>
</dbReference>
<evidence type="ECO:0000256" key="8">
    <source>
        <dbReference type="RuleBase" id="RU003761"/>
    </source>
</evidence>
<dbReference type="Gene3D" id="3.40.50.300">
    <property type="entry name" value="P-loop containing nucleotide triphosphate hydrolases"/>
    <property type="match status" value="1"/>
</dbReference>
<evidence type="ECO:0000256" key="6">
    <source>
        <dbReference type="HAMAP-Rule" id="MF_00367"/>
    </source>
</evidence>
<dbReference type="PROSITE" id="PS51713">
    <property type="entry name" value="G_ERA"/>
    <property type="match status" value="1"/>
</dbReference>
<dbReference type="PROSITE" id="PS50823">
    <property type="entry name" value="KH_TYPE_2"/>
    <property type="match status" value="1"/>
</dbReference>
<keyword evidence="6" id="KW-0699">rRNA-binding</keyword>
<dbReference type="GO" id="GO:0005829">
    <property type="term" value="C:cytosol"/>
    <property type="evidence" value="ECO:0007669"/>
    <property type="project" value="TreeGrafter"/>
</dbReference>
<feature type="binding site" evidence="6">
    <location>
        <begin position="15"/>
        <end position="22"/>
    </location>
    <ligand>
        <name>GTP</name>
        <dbReference type="ChEBI" id="CHEBI:37565"/>
    </ligand>
</feature>
<keyword evidence="6" id="KW-0690">Ribosome biogenesis</keyword>
<dbReference type="SUPFAM" id="SSF52540">
    <property type="entry name" value="P-loop containing nucleoside triphosphate hydrolases"/>
    <property type="match status" value="1"/>
</dbReference>
<sequence>MSTSVTASGVCAIVGRPNVGKSTLLNAIIGEKVAITTRIPQTTRHAIRGILTREDVQIVFVDTPGVHKPKTLLGSRLNDIAQASLSGVDVAVLVVDGAKGIGTGDAFMAELVSGLGVPIIGVLNKVDRIGKDAQLPAIAALADLADFDEIVPVSARRGEQVEVLTDLIAARMPEGPALYPVEMVTDSEEAQRISEIVREKAMVVMREEVPHSIAVTVEEMGPGRSENVTAIFASIYVERDSQKGMVIGRQGAVLAQIGTDARPELEALLGTKVYLDLRVKISKEWQRDPKKLDKLGY</sequence>
<dbReference type="AlphaFoldDB" id="A0A346XZX7"/>
<dbReference type="InterPro" id="IPR030388">
    <property type="entry name" value="G_ERA_dom"/>
</dbReference>
<dbReference type="GO" id="GO:0005886">
    <property type="term" value="C:plasma membrane"/>
    <property type="evidence" value="ECO:0007669"/>
    <property type="project" value="UniProtKB-SubCell"/>
</dbReference>
<dbReference type="GO" id="GO:0043024">
    <property type="term" value="F:ribosomal small subunit binding"/>
    <property type="evidence" value="ECO:0007669"/>
    <property type="project" value="TreeGrafter"/>
</dbReference>
<comment type="similarity">
    <text evidence="1 6 7 8">Belongs to the TRAFAC class TrmE-Era-EngA-EngB-Septin-like GTPase superfamily. Era GTPase family.</text>
</comment>
<keyword evidence="6" id="KW-0472">Membrane</keyword>
<feature type="region of interest" description="G5" evidence="7">
    <location>
        <begin position="153"/>
        <end position="155"/>
    </location>
</feature>
<evidence type="ECO:0000259" key="9">
    <source>
        <dbReference type="PROSITE" id="PS50823"/>
    </source>
</evidence>
<dbReference type="Pfam" id="PF01926">
    <property type="entry name" value="MMR_HSR1"/>
    <property type="match status" value="1"/>
</dbReference>
<evidence type="ECO:0000259" key="10">
    <source>
        <dbReference type="PROSITE" id="PS51713"/>
    </source>
</evidence>
<dbReference type="InterPro" id="IPR005662">
    <property type="entry name" value="GTPase_Era-like"/>
</dbReference>
<dbReference type="InterPro" id="IPR015946">
    <property type="entry name" value="KH_dom-like_a/b"/>
</dbReference>
<dbReference type="InterPro" id="IPR005225">
    <property type="entry name" value="Small_GTP-bd"/>
</dbReference>
<keyword evidence="6" id="KW-1003">Cell membrane</keyword>
<keyword evidence="6" id="KW-0963">Cytoplasm</keyword>
<dbReference type="GO" id="GO:0000028">
    <property type="term" value="P:ribosomal small subunit assembly"/>
    <property type="evidence" value="ECO:0007669"/>
    <property type="project" value="TreeGrafter"/>
</dbReference>
<keyword evidence="3 6" id="KW-0547">Nucleotide-binding</keyword>
<dbReference type="GO" id="GO:0003924">
    <property type="term" value="F:GTPase activity"/>
    <property type="evidence" value="ECO:0007669"/>
    <property type="project" value="UniProtKB-UniRule"/>
</dbReference>
<dbReference type="PANTHER" id="PTHR42698:SF1">
    <property type="entry name" value="GTPASE ERA, MITOCHONDRIAL"/>
    <property type="match status" value="1"/>
</dbReference>
<dbReference type="NCBIfam" id="TIGR00231">
    <property type="entry name" value="small_GTP"/>
    <property type="match status" value="1"/>
</dbReference>
<dbReference type="SUPFAM" id="SSF54814">
    <property type="entry name" value="Prokaryotic type KH domain (KH-domain type II)"/>
    <property type="match status" value="1"/>
</dbReference>
<dbReference type="PANTHER" id="PTHR42698">
    <property type="entry name" value="GTPASE ERA"/>
    <property type="match status" value="1"/>
</dbReference>
<dbReference type="KEGG" id="euz:DVS28_a3098"/>
<proteinExistence type="inferred from homology"/>
<organism evidence="11 12">
    <name type="scientific">Euzebya pacifica</name>
    <dbReference type="NCBI Taxonomy" id="1608957"/>
    <lineage>
        <taxon>Bacteria</taxon>
        <taxon>Bacillati</taxon>
        <taxon>Actinomycetota</taxon>
        <taxon>Nitriliruptoria</taxon>
        <taxon>Euzebyales</taxon>
    </lineage>
</organism>
<dbReference type="InterPro" id="IPR027417">
    <property type="entry name" value="P-loop_NTPase"/>
</dbReference>
<evidence type="ECO:0000256" key="3">
    <source>
        <dbReference type="ARBA" id="ARBA00022741"/>
    </source>
</evidence>
<keyword evidence="12" id="KW-1185">Reference proteome</keyword>
<feature type="region of interest" description="G3" evidence="7">
    <location>
        <begin position="62"/>
        <end position="65"/>
    </location>
</feature>
<evidence type="ECO:0000256" key="5">
    <source>
        <dbReference type="ARBA" id="ARBA00023134"/>
    </source>
</evidence>
<evidence type="ECO:0000256" key="4">
    <source>
        <dbReference type="ARBA" id="ARBA00022884"/>
    </source>
</evidence>
<feature type="domain" description="Era-type G" evidence="10">
    <location>
        <begin position="7"/>
        <end position="174"/>
    </location>
</feature>
<comment type="subcellular location">
    <subcellularLocation>
        <location evidence="6">Cytoplasm</location>
    </subcellularLocation>
    <subcellularLocation>
        <location evidence="6">Cell membrane</location>
        <topology evidence="6">Peripheral membrane protein</topology>
    </subcellularLocation>
</comment>
<evidence type="ECO:0000256" key="1">
    <source>
        <dbReference type="ARBA" id="ARBA00007921"/>
    </source>
</evidence>
<evidence type="ECO:0000313" key="12">
    <source>
        <dbReference type="Proteomes" id="UP000264006"/>
    </source>
</evidence>
<dbReference type="EMBL" id="CP031165">
    <property type="protein sequence ID" value="AXV07774.1"/>
    <property type="molecule type" value="Genomic_DNA"/>
</dbReference>
<feature type="region of interest" description="G4" evidence="7">
    <location>
        <begin position="124"/>
        <end position="127"/>
    </location>
</feature>
<dbReference type="Gene3D" id="3.30.300.20">
    <property type="match status" value="1"/>
</dbReference>
<dbReference type="PRINTS" id="PR00326">
    <property type="entry name" value="GTP1OBG"/>
</dbReference>
<dbReference type="Proteomes" id="UP000264006">
    <property type="component" value="Chromosome"/>
</dbReference>
<reference evidence="11 12" key="1">
    <citation type="submission" date="2018-09" db="EMBL/GenBank/DDBJ databases">
        <title>Complete genome sequence of Euzebya sp. DY32-46 isolated from seawater of Pacific Ocean.</title>
        <authorList>
            <person name="Xu L."/>
            <person name="Wu Y.-H."/>
            <person name="Xu X.-W."/>
        </authorList>
    </citation>
    <scope>NUCLEOTIDE SEQUENCE [LARGE SCALE GENOMIC DNA]</scope>
    <source>
        <strain evidence="11 12">DY32-46</strain>
    </source>
</reference>
<evidence type="ECO:0000256" key="2">
    <source>
        <dbReference type="ARBA" id="ARBA00020484"/>
    </source>
</evidence>
<dbReference type="OrthoDB" id="9805918at2"/>
<dbReference type="InterPro" id="IPR004044">
    <property type="entry name" value="KH_dom_type_2"/>
</dbReference>
<dbReference type="GO" id="GO:0070181">
    <property type="term" value="F:small ribosomal subunit rRNA binding"/>
    <property type="evidence" value="ECO:0007669"/>
    <property type="project" value="UniProtKB-UniRule"/>
</dbReference>
<dbReference type="NCBIfam" id="NF000908">
    <property type="entry name" value="PRK00089.1"/>
    <property type="match status" value="1"/>
</dbReference>
<dbReference type="RefSeq" id="WP_114592218.1">
    <property type="nucleotide sequence ID" value="NZ_CAXIBR010000069.1"/>
</dbReference>
<dbReference type="InterPro" id="IPR006073">
    <property type="entry name" value="GTP-bd"/>
</dbReference>
<comment type="subunit">
    <text evidence="6">Monomer.</text>
</comment>
<feature type="binding site" evidence="6">
    <location>
        <begin position="62"/>
        <end position="66"/>
    </location>
    <ligand>
        <name>GTP</name>
        <dbReference type="ChEBI" id="CHEBI:37565"/>
    </ligand>
</feature>
<dbReference type="InterPro" id="IPR009019">
    <property type="entry name" value="KH_sf_prok-type"/>
</dbReference>
<dbReference type="HAMAP" id="MF_00367">
    <property type="entry name" value="GTPase_Era"/>
    <property type="match status" value="1"/>
</dbReference>
<dbReference type="FunFam" id="3.40.50.300:FF:000094">
    <property type="entry name" value="GTPase Era"/>
    <property type="match status" value="1"/>
</dbReference>
<feature type="domain" description="KH type-2" evidence="9">
    <location>
        <begin position="205"/>
        <end position="283"/>
    </location>
</feature>